<accession>A0A0D9XG65</accession>
<dbReference type="PANTHER" id="PTHR35167:SF3">
    <property type="entry name" value="OS05G0216466 PROTEIN"/>
    <property type="match status" value="1"/>
</dbReference>
<dbReference type="HOGENOM" id="CLU_151510_1_0_1"/>
<dbReference type="eggNOG" id="ENOG502R64N">
    <property type="taxonomic scope" value="Eukaryota"/>
</dbReference>
<evidence type="ECO:0000313" key="3">
    <source>
        <dbReference type="Proteomes" id="UP000032180"/>
    </source>
</evidence>
<name>A0A0D9XG65_9ORYZ</name>
<dbReference type="Gramene" id="LPERR09G13920.1">
    <property type="protein sequence ID" value="LPERR09G13920.1"/>
    <property type="gene ID" value="LPERR09G13920"/>
</dbReference>
<organism evidence="2 3">
    <name type="scientific">Leersia perrieri</name>
    <dbReference type="NCBI Taxonomy" id="77586"/>
    <lineage>
        <taxon>Eukaryota</taxon>
        <taxon>Viridiplantae</taxon>
        <taxon>Streptophyta</taxon>
        <taxon>Embryophyta</taxon>
        <taxon>Tracheophyta</taxon>
        <taxon>Spermatophyta</taxon>
        <taxon>Magnoliopsida</taxon>
        <taxon>Liliopsida</taxon>
        <taxon>Poales</taxon>
        <taxon>Poaceae</taxon>
        <taxon>BOP clade</taxon>
        <taxon>Oryzoideae</taxon>
        <taxon>Oryzeae</taxon>
        <taxon>Oryzinae</taxon>
        <taxon>Leersia</taxon>
    </lineage>
</organism>
<dbReference type="Proteomes" id="UP000032180">
    <property type="component" value="Chromosome 9"/>
</dbReference>
<reference evidence="2 3" key="1">
    <citation type="submission" date="2012-08" db="EMBL/GenBank/DDBJ databases">
        <title>Oryza genome evolution.</title>
        <authorList>
            <person name="Wing R.A."/>
        </authorList>
    </citation>
    <scope>NUCLEOTIDE SEQUENCE</scope>
</reference>
<dbReference type="PANTHER" id="PTHR35167">
    <property type="entry name" value="OS05G0216466 PROTEIN"/>
    <property type="match status" value="1"/>
</dbReference>
<proteinExistence type="predicted"/>
<evidence type="ECO:0000256" key="1">
    <source>
        <dbReference type="SAM" id="MobiDB-lite"/>
    </source>
</evidence>
<sequence length="114" mass="11958">MKTLRRDESPAGSFTALELDAAEQLVLLSGSSSSGSTSSGSSSSTNSSLSVNAPTPPPPAPATRRTTPAPAAPLVPESAVAAFDAEGREADWDERPRRRYRLIAEIYAATKEIK</sequence>
<reference evidence="2" key="3">
    <citation type="submission" date="2015-04" db="UniProtKB">
        <authorList>
            <consortium name="EnsemblPlants"/>
        </authorList>
    </citation>
    <scope>IDENTIFICATION</scope>
</reference>
<keyword evidence="3" id="KW-1185">Reference proteome</keyword>
<feature type="compositionally biased region" description="Low complexity" evidence="1">
    <location>
        <begin position="29"/>
        <end position="53"/>
    </location>
</feature>
<protein>
    <submittedName>
        <fullName evidence="2">Uncharacterized protein</fullName>
    </submittedName>
</protein>
<evidence type="ECO:0000313" key="2">
    <source>
        <dbReference type="EnsemblPlants" id="LPERR09G13920.1"/>
    </source>
</evidence>
<reference evidence="3" key="2">
    <citation type="submission" date="2013-12" db="EMBL/GenBank/DDBJ databases">
        <authorList>
            <person name="Yu Y."/>
            <person name="Lee S."/>
            <person name="de Baynast K."/>
            <person name="Wissotski M."/>
            <person name="Liu L."/>
            <person name="Talag J."/>
            <person name="Goicoechea J."/>
            <person name="Angelova A."/>
            <person name="Jetty R."/>
            <person name="Kudrna D."/>
            <person name="Golser W."/>
            <person name="Rivera L."/>
            <person name="Zhang J."/>
            <person name="Wing R."/>
        </authorList>
    </citation>
    <scope>NUCLEOTIDE SEQUENCE</scope>
</reference>
<dbReference type="AlphaFoldDB" id="A0A0D9XG65"/>
<feature type="region of interest" description="Disordered" evidence="1">
    <location>
        <begin position="29"/>
        <end position="78"/>
    </location>
</feature>
<dbReference type="EnsemblPlants" id="LPERR09G13920.1">
    <property type="protein sequence ID" value="LPERR09G13920.1"/>
    <property type="gene ID" value="LPERR09G13920"/>
</dbReference>